<protein>
    <submittedName>
        <fullName evidence="7">Predicted PurR-regulated permease PerM</fullName>
    </submittedName>
</protein>
<evidence type="ECO:0000313" key="8">
    <source>
        <dbReference type="Proteomes" id="UP000199597"/>
    </source>
</evidence>
<dbReference type="AlphaFoldDB" id="A0A1H1WBG2"/>
<proteinExistence type="inferred from homology"/>
<dbReference type="GO" id="GO:0016020">
    <property type="term" value="C:membrane"/>
    <property type="evidence" value="ECO:0007669"/>
    <property type="project" value="UniProtKB-SubCell"/>
</dbReference>
<evidence type="ECO:0000256" key="2">
    <source>
        <dbReference type="ARBA" id="ARBA00009773"/>
    </source>
</evidence>
<keyword evidence="8" id="KW-1185">Reference proteome</keyword>
<dbReference type="Pfam" id="PF01594">
    <property type="entry name" value="AI-2E_transport"/>
    <property type="match status" value="1"/>
</dbReference>
<evidence type="ECO:0000256" key="1">
    <source>
        <dbReference type="ARBA" id="ARBA00004141"/>
    </source>
</evidence>
<evidence type="ECO:0000313" key="7">
    <source>
        <dbReference type="EMBL" id="SDS94668.1"/>
    </source>
</evidence>
<gene>
    <name evidence="7" type="ORF">SAMN04489752_2928</name>
</gene>
<dbReference type="EMBL" id="LT629766">
    <property type="protein sequence ID" value="SDS94668.1"/>
    <property type="molecule type" value="Genomic_DNA"/>
</dbReference>
<dbReference type="RefSeq" id="WP_092015394.1">
    <property type="nucleotide sequence ID" value="NZ_LT629766.1"/>
</dbReference>
<dbReference type="PANTHER" id="PTHR21716">
    <property type="entry name" value="TRANSMEMBRANE PROTEIN"/>
    <property type="match status" value="1"/>
</dbReference>
<feature type="transmembrane region" description="Helical" evidence="6">
    <location>
        <begin position="204"/>
        <end position="223"/>
    </location>
</feature>
<comment type="subcellular location">
    <subcellularLocation>
        <location evidence="1">Membrane</location>
        <topology evidence="1">Multi-pass membrane protein</topology>
    </subcellularLocation>
</comment>
<organism evidence="7 8">
    <name type="scientific">Brevibacterium siliguriense</name>
    <dbReference type="NCBI Taxonomy" id="1136497"/>
    <lineage>
        <taxon>Bacteria</taxon>
        <taxon>Bacillati</taxon>
        <taxon>Actinomycetota</taxon>
        <taxon>Actinomycetes</taxon>
        <taxon>Micrococcales</taxon>
        <taxon>Brevibacteriaceae</taxon>
        <taxon>Brevibacterium</taxon>
    </lineage>
</organism>
<dbReference type="GO" id="GO:0055085">
    <property type="term" value="P:transmembrane transport"/>
    <property type="evidence" value="ECO:0007669"/>
    <property type="project" value="TreeGrafter"/>
</dbReference>
<feature type="transmembrane region" description="Helical" evidence="6">
    <location>
        <begin position="12"/>
        <end position="31"/>
    </location>
</feature>
<evidence type="ECO:0000256" key="5">
    <source>
        <dbReference type="ARBA" id="ARBA00023136"/>
    </source>
</evidence>
<name>A0A1H1WBG2_9MICO</name>
<dbReference type="PANTHER" id="PTHR21716:SF64">
    <property type="entry name" value="AI-2 TRANSPORT PROTEIN TQSA"/>
    <property type="match status" value="1"/>
</dbReference>
<evidence type="ECO:0000256" key="4">
    <source>
        <dbReference type="ARBA" id="ARBA00022989"/>
    </source>
</evidence>
<feature type="transmembrane region" description="Helical" evidence="6">
    <location>
        <begin position="304"/>
        <end position="330"/>
    </location>
</feature>
<evidence type="ECO:0000256" key="3">
    <source>
        <dbReference type="ARBA" id="ARBA00022692"/>
    </source>
</evidence>
<accession>A0A1H1WBG2</accession>
<keyword evidence="5 6" id="KW-0472">Membrane</keyword>
<comment type="similarity">
    <text evidence="2">Belongs to the autoinducer-2 exporter (AI-2E) (TC 2.A.86) family.</text>
</comment>
<dbReference type="Proteomes" id="UP000199597">
    <property type="component" value="Chromosome I"/>
</dbReference>
<evidence type="ECO:0000256" key="6">
    <source>
        <dbReference type="SAM" id="Phobius"/>
    </source>
</evidence>
<keyword evidence="4 6" id="KW-1133">Transmembrane helix</keyword>
<reference evidence="8" key="1">
    <citation type="submission" date="2016-10" db="EMBL/GenBank/DDBJ databases">
        <authorList>
            <person name="Varghese N."/>
            <person name="Submissions S."/>
        </authorList>
    </citation>
    <scope>NUCLEOTIDE SEQUENCE [LARGE SCALE GENOMIC DNA]</scope>
    <source>
        <strain evidence="8">DSM 23676</strain>
    </source>
</reference>
<dbReference type="InterPro" id="IPR002549">
    <property type="entry name" value="AI-2E-like"/>
</dbReference>
<keyword evidence="3 6" id="KW-0812">Transmembrane</keyword>
<sequence>MPRHGKGNRLLPRETLIIVTVAGIFVAALGLRTFADIIAPGLLALILVIAVQPLRAKALALKAPAWLATLLTLIALYSIVAGFTLMIVLAGGHFVTVLSDYKPYLQELVDEAGYALARAGIGSTPIEFALSSIDISKWIGFATSLIGGAAGMLSSATFIVILLFFVALDAGSFVEKLRWVPASGSRMASAFAIFAKGARDYSQVSTLFGLIIALIDVAALYALDIPDPWMWGMLAFLTNYIPNIGFIIGVIPPTLIALMEHGPGTALTVVIVYSVVNFVIQTLIQPRIVGNQVGLSGTVAFLSLVFWAMIFGGIGAVLAVPLTLLVRAIFIDVVPERAWISRLISSDDSGGGQK</sequence>
<feature type="transmembrane region" description="Helical" evidence="6">
    <location>
        <begin position="264"/>
        <end position="284"/>
    </location>
</feature>
<feature type="transmembrane region" description="Helical" evidence="6">
    <location>
        <begin position="229"/>
        <end position="252"/>
    </location>
</feature>
<feature type="transmembrane region" description="Helical" evidence="6">
    <location>
        <begin position="138"/>
        <end position="168"/>
    </location>
</feature>
<feature type="transmembrane region" description="Helical" evidence="6">
    <location>
        <begin position="66"/>
        <end position="95"/>
    </location>
</feature>